<evidence type="ECO:0000256" key="13">
    <source>
        <dbReference type="SAM" id="SignalP"/>
    </source>
</evidence>
<keyword evidence="11" id="KW-0325">Glycoprotein</keyword>
<dbReference type="SMART" id="SM00181">
    <property type="entry name" value="EGF"/>
    <property type="match status" value="3"/>
</dbReference>
<dbReference type="Proteomes" id="UP000887567">
    <property type="component" value="Unplaced"/>
</dbReference>
<keyword evidence="9" id="KW-0472">Membrane</keyword>
<protein>
    <submittedName>
        <fullName evidence="16">Uncharacterized protein</fullName>
    </submittedName>
</protein>
<evidence type="ECO:0000256" key="4">
    <source>
        <dbReference type="ARBA" id="ARBA00022692"/>
    </source>
</evidence>
<evidence type="ECO:0000313" key="16">
    <source>
        <dbReference type="EnsemblMetazoa" id="XP_020904484.1"/>
    </source>
</evidence>
<keyword evidence="17" id="KW-1185">Reference proteome</keyword>
<dbReference type="GO" id="GO:0048513">
    <property type="term" value="P:animal organ development"/>
    <property type="evidence" value="ECO:0007669"/>
    <property type="project" value="UniProtKB-ARBA"/>
</dbReference>
<dbReference type="GO" id="GO:0005509">
    <property type="term" value="F:calcium ion binding"/>
    <property type="evidence" value="ECO:0007669"/>
    <property type="project" value="InterPro"/>
</dbReference>
<dbReference type="PROSITE" id="PS00010">
    <property type="entry name" value="ASX_HYDROXYL"/>
    <property type="match status" value="2"/>
</dbReference>
<comment type="similarity">
    <text evidence="2">Belongs to the EGF domain peptide family.</text>
</comment>
<dbReference type="GO" id="GO:0016020">
    <property type="term" value="C:membrane"/>
    <property type="evidence" value="ECO:0007669"/>
    <property type="project" value="UniProtKB-SubCell"/>
</dbReference>
<evidence type="ECO:0000256" key="1">
    <source>
        <dbReference type="ARBA" id="ARBA00004479"/>
    </source>
</evidence>
<dbReference type="InterPro" id="IPR000152">
    <property type="entry name" value="EGF-type_Asp/Asn_hydroxyl_site"/>
</dbReference>
<comment type="subcellular location">
    <subcellularLocation>
        <location evidence="1">Membrane</location>
        <topology evidence="1">Single-pass type I membrane protein</topology>
    </subcellularLocation>
</comment>
<dbReference type="InterPro" id="IPR001881">
    <property type="entry name" value="EGF-like_Ca-bd_dom"/>
</dbReference>
<dbReference type="InterPro" id="IPR018097">
    <property type="entry name" value="EGF_Ca-bd_CS"/>
</dbReference>
<name>A0A913XHG1_EXADI</name>
<evidence type="ECO:0000256" key="12">
    <source>
        <dbReference type="PROSITE-ProRule" id="PRU00076"/>
    </source>
</evidence>
<keyword evidence="4" id="KW-0812">Transmembrane</keyword>
<dbReference type="GO" id="GO:0048731">
    <property type="term" value="P:system development"/>
    <property type="evidence" value="ECO:0007669"/>
    <property type="project" value="UniProtKB-ARBA"/>
</dbReference>
<organism evidence="16 17">
    <name type="scientific">Exaiptasia diaphana</name>
    <name type="common">Tropical sea anemone</name>
    <name type="synonym">Aiptasia pulchella</name>
    <dbReference type="NCBI Taxonomy" id="2652724"/>
    <lineage>
        <taxon>Eukaryota</taxon>
        <taxon>Metazoa</taxon>
        <taxon>Cnidaria</taxon>
        <taxon>Anthozoa</taxon>
        <taxon>Hexacorallia</taxon>
        <taxon>Actiniaria</taxon>
        <taxon>Aiptasiidae</taxon>
        <taxon>Exaiptasia</taxon>
    </lineage>
</organism>
<dbReference type="PROSITE" id="PS50026">
    <property type="entry name" value="EGF_3"/>
    <property type="match status" value="3"/>
</dbReference>
<feature type="domain" description="EGF-like" evidence="14">
    <location>
        <begin position="148"/>
        <end position="187"/>
    </location>
</feature>
<evidence type="ECO:0000256" key="11">
    <source>
        <dbReference type="ARBA" id="ARBA00023180"/>
    </source>
</evidence>
<dbReference type="InterPro" id="IPR024731">
    <property type="entry name" value="NELL2-like_EGF"/>
</dbReference>
<dbReference type="OrthoDB" id="339125at2759"/>
<dbReference type="GeneID" id="110242798"/>
<dbReference type="PROSITE" id="PS01187">
    <property type="entry name" value="EGF_CA"/>
    <property type="match status" value="1"/>
</dbReference>
<dbReference type="Pfam" id="PF07645">
    <property type="entry name" value="EGF_CA"/>
    <property type="match status" value="1"/>
</dbReference>
<proteinExistence type="inferred from homology"/>
<keyword evidence="6" id="KW-0677">Repeat</keyword>
<dbReference type="PROSITE" id="PS01186">
    <property type="entry name" value="EGF_2"/>
    <property type="match status" value="3"/>
</dbReference>
<dbReference type="GO" id="GO:0005615">
    <property type="term" value="C:extracellular space"/>
    <property type="evidence" value="ECO:0007669"/>
    <property type="project" value="TreeGrafter"/>
</dbReference>
<evidence type="ECO:0000256" key="5">
    <source>
        <dbReference type="ARBA" id="ARBA00022729"/>
    </source>
</evidence>
<dbReference type="InterPro" id="IPR003609">
    <property type="entry name" value="Pan_app"/>
</dbReference>
<evidence type="ECO:0000256" key="7">
    <source>
        <dbReference type="ARBA" id="ARBA00022837"/>
    </source>
</evidence>
<evidence type="ECO:0000313" key="17">
    <source>
        <dbReference type="Proteomes" id="UP000887567"/>
    </source>
</evidence>
<comment type="caution">
    <text evidence="12">Lacks conserved residue(s) required for the propagation of feature annotation.</text>
</comment>
<dbReference type="InterPro" id="IPR051586">
    <property type="entry name" value="PKC-binding_NELL"/>
</dbReference>
<dbReference type="GO" id="GO:0008201">
    <property type="term" value="F:heparin binding"/>
    <property type="evidence" value="ECO:0007669"/>
    <property type="project" value="TreeGrafter"/>
</dbReference>
<dbReference type="OMA" id="CANTDHA"/>
<dbReference type="RefSeq" id="XP_020904484.1">
    <property type="nucleotide sequence ID" value="XM_021048825.2"/>
</dbReference>
<feature type="domain" description="Apple" evidence="15">
    <location>
        <begin position="23"/>
        <end position="110"/>
    </location>
</feature>
<dbReference type="InterPro" id="IPR000742">
    <property type="entry name" value="EGF"/>
</dbReference>
<evidence type="ECO:0000259" key="15">
    <source>
        <dbReference type="PROSITE" id="PS50948"/>
    </source>
</evidence>
<evidence type="ECO:0000256" key="2">
    <source>
        <dbReference type="ARBA" id="ARBA00006373"/>
    </source>
</evidence>
<feature type="domain" description="EGF-like" evidence="14">
    <location>
        <begin position="188"/>
        <end position="228"/>
    </location>
</feature>
<feature type="domain" description="EGF-like" evidence="14">
    <location>
        <begin position="106"/>
        <end position="146"/>
    </location>
</feature>
<feature type="disulfide bond" evidence="12">
    <location>
        <begin position="136"/>
        <end position="145"/>
    </location>
</feature>
<dbReference type="InterPro" id="IPR057774">
    <property type="entry name" value="D8C_UMOD/GP2/OIT3-like"/>
</dbReference>
<keyword evidence="3 12" id="KW-0245">EGF-like domain</keyword>
<dbReference type="Pfam" id="PF23283">
    <property type="entry name" value="D8C_UMOD"/>
    <property type="match status" value="1"/>
</dbReference>
<reference evidence="16" key="1">
    <citation type="submission" date="2022-11" db="UniProtKB">
        <authorList>
            <consortium name="EnsemblMetazoa"/>
        </authorList>
    </citation>
    <scope>IDENTIFICATION</scope>
</reference>
<dbReference type="PANTHER" id="PTHR24042">
    <property type="entry name" value="NEL HOMOLOG"/>
    <property type="match status" value="1"/>
</dbReference>
<evidence type="ECO:0000256" key="3">
    <source>
        <dbReference type="ARBA" id="ARBA00022536"/>
    </source>
</evidence>
<dbReference type="FunFam" id="2.10.25.10:FF:000506">
    <property type="entry name" value="Adhesion G protein-coupled receptor E1"/>
    <property type="match status" value="1"/>
</dbReference>
<keyword evidence="10 12" id="KW-1015">Disulfide bond</keyword>
<keyword evidence="7" id="KW-0106">Calcium</keyword>
<dbReference type="PANTHER" id="PTHR24042:SF5">
    <property type="entry name" value="EGF-LIKE CALCIUM-BINDING DOMAIN-CONTAINING PROTEIN"/>
    <property type="match status" value="1"/>
</dbReference>
<dbReference type="Pfam" id="PF12947">
    <property type="entry name" value="EGF_3"/>
    <property type="match status" value="1"/>
</dbReference>
<dbReference type="KEGG" id="epa:110242798"/>
<evidence type="ECO:0000256" key="6">
    <source>
        <dbReference type="ARBA" id="ARBA00022737"/>
    </source>
</evidence>
<evidence type="ECO:0000256" key="8">
    <source>
        <dbReference type="ARBA" id="ARBA00022989"/>
    </source>
</evidence>
<dbReference type="Gene3D" id="2.10.25.10">
    <property type="entry name" value="Laminin"/>
    <property type="match status" value="3"/>
</dbReference>
<dbReference type="SMART" id="SM00179">
    <property type="entry name" value="EGF_CA"/>
    <property type="match status" value="3"/>
</dbReference>
<dbReference type="FunFam" id="2.10.25.10:FF:000202">
    <property type="entry name" value="Multiple epidermal growth factor-like domains 8"/>
    <property type="match status" value="1"/>
</dbReference>
<dbReference type="Pfam" id="PF00008">
    <property type="entry name" value="EGF"/>
    <property type="match status" value="1"/>
</dbReference>
<dbReference type="CDD" id="cd00054">
    <property type="entry name" value="EGF_CA"/>
    <property type="match status" value="2"/>
</dbReference>
<keyword evidence="5 13" id="KW-0732">Signal</keyword>
<accession>A0A913XHG1</accession>
<evidence type="ECO:0000256" key="10">
    <source>
        <dbReference type="ARBA" id="ARBA00023157"/>
    </source>
</evidence>
<feature type="chain" id="PRO_5036778613" evidence="13">
    <location>
        <begin position="22"/>
        <end position="353"/>
    </location>
</feature>
<dbReference type="PROSITE" id="PS00022">
    <property type="entry name" value="EGF_1"/>
    <property type="match status" value="1"/>
</dbReference>
<dbReference type="AlphaFoldDB" id="A0A913XHG1"/>
<dbReference type="InterPro" id="IPR049883">
    <property type="entry name" value="NOTCH1_EGF-like"/>
</dbReference>
<sequence length="353" mass="38968">MELRLMLASLWMFSVVEIAEGKCRRIKYTRFADDKELLNHTIAVIGWTVNDLSLCMAKCFQETQDCVSFNFCSTPNGWKECRLLNSSHFKNESFLVERKGCEYYTSESTCSSSPCVKNATCIPHMPRDPKPYSCICPEGFKGQSCHIDINECAQSGICHVNATCTNMPGKYNCTCKLGFQGDGNQCKDIDECTTGSHTCHAQATCHNTAGSYSCYCKLGYTGDGKSCSPFDPACSGYSNLTDQTRNVNSGVASPPKCDTAIGESTWYRFLSPAGVRMPTSCTPADRCGATATGWLNGQHPTVEQGVVDRTVCFNWNSNCCFGQKTIKVRNCAGGFYTYKFKRVNPCLRYCATN</sequence>
<dbReference type="EnsemblMetazoa" id="XM_021048825.2">
    <property type="protein sequence ID" value="XP_020904484.1"/>
    <property type="gene ID" value="LOC110242798"/>
</dbReference>
<keyword evidence="8" id="KW-1133">Transmembrane helix</keyword>
<dbReference type="SUPFAM" id="SSF57196">
    <property type="entry name" value="EGF/Laminin"/>
    <property type="match status" value="3"/>
</dbReference>
<dbReference type="PROSITE" id="PS50948">
    <property type="entry name" value="PAN"/>
    <property type="match status" value="1"/>
</dbReference>
<feature type="signal peptide" evidence="13">
    <location>
        <begin position="1"/>
        <end position="21"/>
    </location>
</feature>
<evidence type="ECO:0000256" key="9">
    <source>
        <dbReference type="ARBA" id="ARBA00023136"/>
    </source>
</evidence>
<evidence type="ECO:0000259" key="14">
    <source>
        <dbReference type="PROSITE" id="PS50026"/>
    </source>
</evidence>